<dbReference type="RefSeq" id="XP_015598064.1">
    <property type="nucleotide sequence ID" value="XM_015742578.2"/>
</dbReference>
<protein>
    <submittedName>
        <fullName evidence="2">Uncharacterized protein LOC107269101</fullName>
    </submittedName>
</protein>
<organism evidence="1 2">
    <name type="scientific">Cephus cinctus</name>
    <name type="common">Wheat stem sawfly</name>
    <dbReference type="NCBI Taxonomy" id="211228"/>
    <lineage>
        <taxon>Eukaryota</taxon>
        <taxon>Metazoa</taxon>
        <taxon>Ecdysozoa</taxon>
        <taxon>Arthropoda</taxon>
        <taxon>Hexapoda</taxon>
        <taxon>Insecta</taxon>
        <taxon>Pterygota</taxon>
        <taxon>Neoptera</taxon>
        <taxon>Endopterygota</taxon>
        <taxon>Hymenoptera</taxon>
        <taxon>Cephoidea</taxon>
        <taxon>Cephidae</taxon>
        <taxon>Cephus</taxon>
    </lineage>
</organism>
<sequence length="233" mass="26649">MYKKQVLLSTVYGLNRSFSKQVITGFSLNRSGSLSPVIRIINQDYSGVEFEASEWAIVAEHLPVIDKFFTTEDNIKEVPEEFNTPIFMTAHEIVFTYSYGERAIILKPSAPLYTSNDDSGIKRARAYTPVIVMKRVSYLNLQRVLRCVTIQINRLREITDSANSCKDTLIAELDRRGDDASRDNILDDLRLVLEKKGLWSPALYQLLVELLSLYNHEYLSFVRSTTTTQNDHA</sequence>
<accession>A0AAJ7FLR4</accession>
<proteinExistence type="predicted"/>
<dbReference type="Proteomes" id="UP000694920">
    <property type="component" value="Unplaced"/>
</dbReference>
<evidence type="ECO:0000313" key="1">
    <source>
        <dbReference type="Proteomes" id="UP000694920"/>
    </source>
</evidence>
<evidence type="ECO:0000313" key="2">
    <source>
        <dbReference type="RefSeq" id="XP_015598064.1"/>
    </source>
</evidence>
<gene>
    <name evidence="2" type="primary">LOC107269101</name>
</gene>
<keyword evidence="1" id="KW-1185">Reference proteome</keyword>
<dbReference type="AlphaFoldDB" id="A0AAJ7FLR4"/>
<dbReference type="KEGG" id="ccin:107269101"/>
<name>A0AAJ7FLR4_CEPCN</name>
<reference evidence="2" key="1">
    <citation type="submission" date="2025-08" db="UniProtKB">
        <authorList>
            <consortium name="RefSeq"/>
        </authorList>
    </citation>
    <scope>IDENTIFICATION</scope>
</reference>
<dbReference type="GeneID" id="107269101"/>